<evidence type="ECO:0000256" key="2">
    <source>
        <dbReference type="SAM" id="MobiDB-lite"/>
    </source>
</evidence>
<protein>
    <submittedName>
        <fullName evidence="4">Protein hinderin</fullName>
    </submittedName>
</protein>
<sequence>MAAVAEGETDAAGIYWINDPSEDEQSVVFVPGVSKKMGLRSVSVSSNEKKAKPALDIKRRTGKKPDRITDAPVAKTSLQKISEFTSNSKTLPRVSATSESQDVSHRLHVQSKASLKDLCPEDKRRIANLIEELAKVSEEKEVSVQRLKDEQETFEKKIQQLEEQNQLIVQERERLQQQYKECQELLGLYQQYLSQQQEKLNQSISQLNHSHSHYEIASSERTLSRAHSGRGRGAAVNGSYLDPPNSGRTGSAGCAHSFLAGVSSGPSPMPACCIERNQGRHEEDAADVHKCPRGAWSESAHDTRPKRDQVANDATKPRDSWHRLGLKNGTGCCADEPSETVPYVGREDWEEKRQRLLVQKKQLEAERERLQARLAEQEERLLKQNQELRQSRLNHSKFQQEFEQSFNEIRFNEAPHPSVAADPHSERKSGGLQALKGSVRQPLNEVQPQEHNLPQAEPRLSKDLSTVAMKDMATSPVHSQNVQKSSLQRAYPVSHPRTPESPKLDSSLIELLDIFSPISNAERSRVSWSTRRSLTGPRQPLGAVRPAHSSVLSPRGQTHPSQEELQESQILEDIFFI</sequence>
<dbReference type="OrthoDB" id="5972940at2759"/>
<keyword evidence="1" id="KW-0175">Coiled coil</keyword>
<dbReference type="GeneID" id="108279346"/>
<feature type="region of interest" description="Disordered" evidence="2">
    <location>
        <begin position="295"/>
        <end position="323"/>
    </location>
</feature>
<evidence type="ECO:0000256" key="1">
    <source>
        <dbReference type="SAM" id="Coils"/>
    </source>
</evidence>
<dbReference type="InterPro" id="IPR032736">
    <property type="entry name" value="Hinderin"/>
</dbReference>
<evidence type="ECO:0000313" key="4">
    <source>
        <dbReference type="RefSeq" id="XP_053543873.1"/>
    </source>
</evidence>
<dbReference type="PANTHER" id="PTHR28375">
    <property type="entry name" value="PROTEIN HINDERIN"/>
    <property type="match status" value="1"/>
</dbReference>
<dbReference type="OMA" id="CCLANCH"/>
<feature type="coiled-coil region" evidence="1">
    <location>
        <begin position="126"/>
        <end position="185"/>
    </location>
</feature>
<feature type="compositionally biased region" description="Basic and acidic residues" evidence="2">
    <location>
        <begin position="299"/>
        <end position="322"/>
    </location>
</feature>
<dbReference type="AlphaFoldDB" id="A0A9F7TQC7"/>
<feature type="compositionally biased region" description="Polar residues" evidence="2">
    <location>
        <begin position="476"/>
        <end position="488"/>
    </location>
</feature>
<evidence type="ECO:0000313" key="3">
    <source>
        <dbReference type="Proteomes" id="UP000221080"/>
    </source>
</evidence>
<keyword evidence="3" id="KW-1185">Reference proteome</keyword>
<gene>
    <name evidence="4" type="primary">kiaa1328</name>
</gene>
<reference evidence="4" key="2">
    <citation type="submission" date="2025-08" db="UniProtKB">
        <authorList>
            <consortium name="RefSeq"/>
        </authorList>
    </citation>
    <scope>IDENTIFICATION</scope>
    <source>
        <tissue evidence="4">Blood</tissue>
    </source>
</reference>
<proteinExistence type="predicted"/>
<accession>A0A9F7TQC7</accession>
<feature type="compositionally biased region" description="Polar residues" evidence="2">
    <location>
        <begin position="550"/>
        <end position="560"/>
    </location>
</feature>
<organism evidence="3 4">
    <name type="scientific">Ictalurus punctatus</name>
    <name type="common">Channel catfish</name>
    <name type="synonym">Silurus punctatus</name>
    <dbReference type="NCBI Taxonomy" id="7998"/>
    <lineage>
        <taxon>Eukaryota</taxon>
        <taxon>Metazoa</taxon>
        <taxon>Chordata</taxon>
        <taxon>Craniata</taxon>
        <taxon>Vertebrata</taxon>
        <taxon>Euteleostomi</taxon>
        <taxon>Actinopterygii</taxon>
        <taxon>Neopterygii</taxon>
        <taxon>Teleostei</taxon>
        <taxon>Ostariophysi</taxon>
        <taxon>Siluriformes</taxon>
        <taxon>Ictaluridae</taxon>
        <taxon>Ictalurus</taxon>
    </lineage>
</organism>
<feature type="region of interest" description="Disordered" evidence="2">
    <location>
        <begin position="474"/>
        <end position="503"/>
    </location>
</feature>
<dbReference type="PANTHER" id="PTHR28375:SF1">
    <property type="entry name" value="PROTEIN HINDERIN"/>
    <property type="match status" value="1"/>
</dbReference>
<dbReference type="RefSeq" id="XP_053543873.1">
    <property type="nucleotide sequence ID" value="XM_053687898.1"/>
</dbReference>
<reference evidence="3" key="1">
    <citation type="journal article" date="2016" name="Nat. Commun.">
        <title>The channel catfish genome sequence provides insights into the evolution of scale formation in teleosts.</title>
        <authorList>
            <person name="Liu Z."/>
            <person name="Liu S."/>
            <person name="Yao J."/>
            <person name="Bao L."/>
            <person name="Zhang J."/>
            <person name="Li Y."/>
            <person name="Jiang C."/>
            <person name="Sun L."/>
            <person name="Wang R."/>
            <person name="Zhang Y."/>
            <person name="Zhou T."/>
            <person name="Zeng Q."/>
            <person name="Fu Q."/>
            <person name="Gao S."/>
            <person name="Li N."/>
            <person name="Koren S."/>
            <person name="Jiang Y."/>
            <person name="Zimin A."/>
            <person name="Xu P."/>
            <person name="Phillippy A.M."/>
            <person name="Geng X."/>
            <person name="Song L."/>
            <person name="Sun F."/>
            <person name="Li C."/>
            <person name="Wang X."/>
            <person name="Chen A."/>
            <person name="Jin Y."/>
            <person name="Yuan Z."/>
            <person name="Yang Y."/>
            <person name="Tan S."/>
            <person name="Peatman E."/>
            <person name="Lu J."/>
            <person name="Qin Z."/>
            <person name="Dunham R."/>
            <person name="Li Z."/>
            <person name="Sonstegard T."/>
            <person name="Feng J."/>
            <person name="Danzmann R.G."/>
            <person name="Schroeder S."/>
            <person name="Scheffler B."/>
            <person name="Duke M.V."/>
            <person name="Ballard L."/>
            <person name="Kucuktas H."/>
            <person name="Kaltenboeck L."/>
            <person name="Liu H."/>
            <person name="Armbruster J."/>
            <person name="Xie Y."/>
            <person name="Kirby M.L."/>
            <person name="Tian Y."/>
            <person name="Flanagan M.E."/>
            <person name="Mu W."/>
            <person name="Waldbieser G.C."/>
        </authorList>
    </citation>
    <scope>NUCLEOTIDE SEQUENCE [LARGE SCALE GENOMIC DNA]</scope>
    <source>
        <strain evidence="3">SDA103</strain>
    </source>
</reference>
<feature type="coiled-coil region" evidence="1">
    <location>
        <begin position="346"/>
        <end position="394"/>
    </location>
</feature>
<dbReference type="Pfam" id="PF15369">
    <property type="entry name" value="KIAA1328"/>
    <property type="match status" value="2"/>
</dbReference>
<dbReference type="CTD" id="57536"/>
<dbReference type="Proteomes" id="UP000221080">
    <property type="component" value="Chromosome 18"/>
</dbReference>
<dbReference type="KEGG" id="ipu:108279346"/>
<feature type="region of interest" description="Disordered" evidence="2">
    <location>
        <begin position="525"/>
        <end position="566"/>
    </location>
</feature>
<name>A0A9F7TQC7_ICTPU</name>